<name>A0A644YH16_9ZZZZ</name>
<dbReference type="AlphaFoldDB" id="A0A644YH16"/>
<protein>
    <submittedName>
        <fullName evidence="1">Uncharacterized protein</fullName>
    </submittedName>
</protein>
<accession>A0A644YH16</accession>
<proteinExistence type="predicted"/>
<dbReference type="EMBL" id="VSSQ01004954">
    <property type="protein sequence ID" value="MPM27288.1"/>
    <property type="molecule type" value="Genomic_DNA"/>
</dbReference>
<evidence type="ECO:0000313" key="1">
    <source>
        <dbReference type="EMBL" id="MPM27288.1"/>
    </source>
</evidence>
<comment type="caution">
    <text evidence="1">The sequence shown here is derived from an EMBL/GenBank/DDBJ whole genome shotgun (WGS) entry which is preliminary data.</text>
</comment>
<gene>
    <name evidence="1" type="ORF">SDC9_73798</name>
</gene>
<reference evidence="1" key="1">
    <citation type="submission" date="2019-08" db="EMBL/GenBank/DDBJ databases">
        <authorList>
            <person name="Kucharzyk K."/>
            <person name="Murdoch R.W."/>
            <person name="Higgins S."/>
            <person name="Loffler F."/>
        </authorList>
    </citation>
    <scope>NUCLEOTIDE SEQUENCE</scope>
</reference>
<organism evidence="1">
    <name type="scientific">bioreactor metagenome</name>
    <dbReference type="NCBI Taxonomy" id="1076179"/>
    <lineage>
        <taxon>unclassified sequences</taxon>
        <taxon>metagenomes</taxon>
        <taxon>ecological metagenomes</taxon>
    </lineage>
</organism>
<sequence length="66" mass="7475">MITADNHLLRMGFQMSVDERDKPVEFMKEGCLMMFRGVKGFIKLHRLNGISVNLGLIGLNFARCSS</sequence>